<dbReference type="InParanoid" id="S8F7E0"/>
<sequence>MQATLHQVPLLACGVVFALSILTSDSRKDVLLCISVGVWFAHIAAACVSLVMSLKDIRGWSALSQEELLVGWLNTGITALNTVGYSLMILNVCWYIYSPSLIRLILHIVLAKLHISFMTMLLHMSEVPDDDESHESAAEWVLSKQEEKPLAGLSVGTSLV</sequence>
<protein>
    <submittedName>
        <fullName evidence="2">Uncharacterized protein</fullName>
    </submittedName>
</protein>
<dbReference type="AlphaFoldDB" id="S8F7E0"/>
<reference evidence="2 3" key="1">
    <citation type="journal article" date="2012" name="Science">
        <title>The Paleozoic origin of enzymatic lignin decomposition reconstructed from 31 fungal genomes.</title>
        <authorList>
            <person name="Floudas D."/>
            <person name="Binder M."/>
            <person name="Riley R."/>
            <person name="Barry K."/>
            <person name="Blanchette R.A."/>
            <person name="Henrissat B."/>
            <person name="Martinez A.T."/>
            <person name="Otillar R."/>
            <person name="Spatafora J.W."/>
            <person name="Yadav J.S."/>
            <person name="Aerts A."/>
            <person name="Benoit I."/>
            <person name="Boyd A."/>
            <person name="Carlson A."/>
            <person name="Copeland A."/>
            <person name="Coutinho P.M."/>
            <person name="de Vries R.P."/>
            <person name="Ferreira P."/>
            <person name="Findley K."/>
            <person name="Foster B."/>
            <person name="Gaskell J."/>
            <person name="Glotzer D."/>
            <person name="Gorecki P."/>
            <person name="Heitman J."/>
            <person name="Hesse C."/>
            <person name="Hori C."/>
            <person name="Igarashi K."/>
            <person name="Jurgens J.A."/>
            <person name="Kallen N."/>
            <person name="Kersten P."/>
            <person name="Kohler A."/>
            <person name="Kuees U."/>
            <person name="Kumar T.K.A."/>
            <person name="Kuo A."/>
            <person name="LaButti K."/>
            <person name="Larrondo L.F."/>
            <person name="Lindquist E."/>
            <person name="Ling A."/>
            <person name="Lombard V."/>
            <person name="Lucas S."/>
            <person name="Lundell T."/>
            <person name="Martin R."/>
            <person name="McLaughlin D.J."/>
            <person name="Morgenstern I."/>
            <person name="Morin E."/>
            <person name="Murat C."/>
            <person name="Nagy L.G."/>
            <person name="Nolan M."/>
            <person name="Ohm R.A."/>
            <person name="Patyshakuliyeva A."/>
            <person name="Rokas A."/>
            <person name="Ruiz-Duenas F.J."/>
            <person name="Sabat G."/>
            <person name="Salamov A."/>
            <person name="Samejima M."/>
            <person name="Schmutz J."/>
            <person name="Slot J.C."/>
            <person name="St John F."/>
            <person name="Stenlid J."/>
            <person name="Sun H."/>
            <person name="Sun S."/>
            <person name="Syed K."/>
            <person name="Tsang A."/>
            <person name="Wiebenga A."/>
            <person name="Young D."/>
            <person name="Pisabarro A."/>
            <person name="Eastwood D.C."/>
            <person name="Martin F."/>
            <person name="Cullen D."/>
            <person name="Grigoriev I.V."/>
            <person name="Hibbett D.S."/>
        </authorList>
    </citation>
    <scope>NUCLEOTIDE SEQUENCE</scope>
    <source>
        <strain evidence="3">FP-58527</strain>
    </source>
</reference>
<keyword evidence="1" id="KW-1133">Transmembrane helix</keyword>
<accession>S8F7E0</accession>
<feature type="transmembrane region" description="Helical" evidence="1">
    <location>
        <begin position="72"/>
        <end position="97"/>
    </location>
</feature>
<evidence type="ECO:0000313" key="3">
    <source>
        <dbReference type="Proteomes" id="UP000015241"/>
    </source>
</evidence>
<keyword evidence="1" id="KW-0812">Transmembrane</keyword>
<feature type="transmembrane region" description="Helical" evidence="1">
    <location>
        <begin position="6"/>
        <end position="23"/>
    </location>
</feature>
<feature type="transmembrane region" description="Helical" evidence="1">
    <location>
        <begin position="30"/>
        <end position="52"/>
    </location>
</feature>
<dbReference type="OrthoDB" id="10448348at2759"/>
<evidence type="ECO:0000313" key="2">
    <source>
        <dbReference type="EMBL" id="EPS94729.1"/>
    </source>
</evidence>
<dbReference type="HOGENOM" id="CLU_1652179_0_0_1"/>
<organism evidence="2 3">
    <name type="scientific">Fomitopsis schrenkii</name>
    <name type="common">Brown rot fungus</name>
    <dbReference type="NCBI Taxonomy" id="2126942"/>
    <lineage>
        <taxon>Eukaryota</taxon>
        <taxon>Fungi</taxon>
        <taxon>Dikarya</taxon>
        <taxon>Basidiomycota</taxon>
        <taxon>Agaricomycotina</taxon>
        <taxon>Agaricomycetes</taxon>
        <taxon>Polyporales</taxon>
        <taxon>Fomitopsis</taxon>
    </lineage>
</organism>
<keyword evidence="1" id="KW-0472">Membrane</keyword>
<feature type="transmembrane region" description="Helical" evidence="1">
    <location>
        <begin position="104"/>
        <end position="124"/>
    </location>
</feature>
<name>S8F7E0_FOMSC</name>
<dbReference type="Proteomes" id="UP000015241">
    <property type="component" value="Unassembled WGS sequence"/>
</dbReference>
<evidence type="ECO:0000256" key="1">
    <source>
        <dbReference type="SAM" id="Phobius"/>
    </source>
</evidence>
<proteinExistence type="predicted"/>
<gene>
    <name evidence="2" type="ORF">FOMPIDRAFT_1054803</name>
</gene>
<keyword evidence="3" id="KW-1185">Reference proteome</keyword>
<dbReference type="EMBL" id="KE504224">
    <property type="protein sequence ID" value="EPS94729.1"/>
    <property type="molecule type" value="Genomic_DNA"/>
</dbReference>